<organism evidence="1 2">
    <name type="scientific">Paraburkholderia terrae</name>
    <dbReference type="NCBI Taxonomy" id="311230"/>
    <lineage>
        <taxon>Bacteria</taxon>
        <taxon>Pseudomonadati</taxon>
        <taxon>Pseudomonadota</taxon>
        <taxon>Betaproteobacteria</taxon>
        <taxon>Burkholderiales</taxon>
        <taxon>Burkholderiaceae</taxon>
        <taxon>Paraburkholderia</taxon>
    </lineage>
</organism>
<evidence type="ECO:0000313" key="1">
    <source>
        <dbReference type="EMBL" id="BCZ81891.1"/>
    </source>
</evidence>
<evidence type="ECO:0000313" key="2">
    <source>
        <dbReference type="Proteomes" id="UP001319874"/>
    </source>
</evidence>
<reference evidence="1 2" key="1">
    <citation type="journal article" date="2022" name="Front. Microbiol.">
        <title>Identification and characterization of a novel class of self-sufficient cytochrome P450 hydroxylase involved in cyclohexanecarboxylate degradation in Paraburkholderia terrae strain KU-64.</title>
        <authorList>
            <person name="Yamamoto T."/>
            <person name="Hasegawa Y."/>
            <person name="Iwaki H."/>
        </authorList>
    </citation>
    <scope>NUCLEOTIDE SEQUENCE [LARGE SCALE GENOMIC DNA]</scope>
    <source>
        <strain evidence="1 2">KU-64</strain>
    </source>
</reference>
<protein>
    <submittedName>
        <fullName evidence="1">Uncharacterized protein</fullName>
    </submittedName>
</protein>
<accession>A0ABM7TTR6</accession>
<name>A0ABM7TTR6_9BURK</name>
<dbReference type="EMBL" id="AP024956">
    <property type="protein sequence ID" value="BCZ81891.1"/>
    <property type="molecule type" value="Genomic_DNA"/>
</dbReference>
<sequence length="67" mass="7548">MINLWYGSRYGGVSRGHPSDIEAPARRMRTVHEQVAPHTLASEVYQFGRPGAQLTCGMVRKDLTFSR</sequence>
<proteinExistence type="predicted"/>
<dbReference type="Proteomes" id="UP001319874">
    <property type="component" value="Chromosome 2"/>
</dbReference>
<gene>
    <name evidence="1" type="ORF">PTKU64_55660</name>
</gene>
<keyword evidence="2" id="KW-1185">Reference proteome</keyword>